<dbReference type="CDD" id="cd15798">
    <property type="entry name" value="PMEI-like_3"/>
    <property type="match status" value="1"/>
</dbReference>
<dbReference type="OrthoDB" id="1430376at2759"/>
<protein>
    <submittedName>
        <fullName evidence="5">Pectinesterase inhibitor 4-like</fullName>
    </submittedName>
</protein>
<evidence type="ECO:0000256" key="1">
    <source>
        <dbReference type="ARBA" id="ARBA00022729"/>
    </source>
</evidence>
<reference evidence="5" key="1">
    <citation type="submission" date="2025-08" db="UniProtKB">
        <authorList>
            <consortium name="RefSeq"/>
        </authorList>
    </citation>
    <scope>IDENTIFICATION</scope>
</reference>
<sequence length="193" mass="20994">MATRLLFLFFSLIFPILTISSPAPTTSSTGESSIELIRTHCEHAIYPKFCIKSFSKYADAIRPDPIHLVQLAANITVNRVRGLSIRVSAHARAAAGPDAALLLDCAEALADAVDQATKSATELNAKGSEVAVLVGNVQLCMHAAVVDQDRCSDDFDRVRPGLVKDDMSRRIRQVKRFTMNAFSLVNDVVRAVP</sequence>
<dbReference type="InterPro" id="IPR006501">
    <property type="entry name" value="Pectinesterase_inhib_dom"/>
</dbReference>
<keyword evidence="4" id="KW-1185">Reference proteome</keyword>
<dbReference type="AlphaFoldDB" id="A0A6J0PFH4"/>
<evidence type="ECO:0000313" key="5">
    <source>
        <dbReference type="RefSeq" id="XP_019704713.1"/>
    </source>
</evidence>
<feature type="domain" description="Pectinesterase inhibitor" evidence="3">
    <location>
        <begin position="32"/>
        <end position="184"/>
    </location>
</feature>
<dbReference type="InterPro" id="IPR051955">
    <property type="entry name" value="PME_Inhibitor"/>
</dbReference>
<dbReference type="PANTHER" id="PTHR31080:SF64">
    <property type="entry name" value="PLANT INVERTASE_PECTIN METHYLESTERASE INHIBITOR SUPERFAMILY PROTEIN"/>
    <property type="match status" value="1"/>
</dbReference>
<name>A0A6J0PFH4_ELAGV</name>
<evidence type="ECO:0000256" key="2">
    <source>
        <dbReference type="SAM" id="SignalP"/>
    </source>
</evidence>
<dbReference type="Proteomes" id="UP000504607">
    <property type="component" value="Chromosome 3"/>
</dbReference>
<gene>
    <name evidence="5" type="primary">LOC109505629</name>
</gene>
<organism evidence="4 5">
    <name type="scientific">Elaeis guineensis var. tenera</name>
    <name type="common">Oil palm</name>
    <dbReference type="NCBI Taxonomy" id="51953"/>
    <lineage>
        <taxon>Eukaryota</taxon>
        <taxon>Viridiplantae</taxon>
        <taxon>Streptophyta</taxon>
        <taxon>Embryophyta</taxon>
        <taxon>Tracheophyta</taxon>
        <taxon>Spermatophyta</taxon>
        <taxon>Magnoliopsida</taxon>
        <taxon>Liliopsida</taxon>
        <taxon>Arecaceae</taxon>
        <taxon>Arecoideae</taxon>
        <taxon>Cocoseae</taxon>
        <taxon>Elaeidinae</taxon>
        <taxon>Elaeis</taxon>
    </lineage>
</organism>
<proteinExistence type="predicted"/>
<dbReference type="Pfam" id="PF04043">
    <property type="entry name" value="PMEI"/>
    <property type="match status" value="1"/>
</dbReference>
<dbReference type="RefSeq" id="XP_019704713.1">
    <property type="nucleotide sequence ID" value="XM_019849154.2"/>
</dbReference>
<dbReference type="SUPFAM" id="SSF101148">
    <property type="entry name" value="Plant invertase/pectin methylesterase inhibitor"/>
    <property type="match status" value="1"/>
</dbReference>
<evidence type="ECO:0000259" key="3">
    <source>
        <dbReference type="SMART" id="SM00856"/>
    </source>
</evidence>
<dbReference type="NCBIfam" id="TIGR01614">
    <property type="entry name" value="PME_inhib"/>
    <property type="match status" value="1"/>
</dbReference>
<accession>A0A6J0PFH4</accession>
<dbReference type="InParanoid" id="A0A6J0PFH4"/>
<dbReference type="PANTHER" id="PTHR31080">
    <property type="entry name" value="PECTINESTERASE INHIBITOR-LIKE"/>
    <property type="match status" value="1"/>
</dbReference>
<keyword evidence="1 2" id="KW-0732">Signal</keyword>
<evidence type="ECO:0000313" key="4">
    <source>
        <dbReference type="Proteomes" id="UP000504607"/>
    </source>
</evidence>
<dbReference type="SMART" id="SM00856">
    <property type="entry name" value="PMEI"/>
    <property type="match status" value="1"/>
</dbReference>
<feature type="chain" id="PRO_5026891843" evidence="2">
    <location>
        <begin position="21"/>
        <end position="193"/>
    </location>
</feature>
<feature type="signal peptide" evidence="2">
    <location>
        <begin position="1"/>
        <end position="20"/>
    </location>
</feature>
<dbReference type="Gene3D" id="1.20.140.40">
    <property type="entry name" value="Invertase/pectin methylesterase inhibitor family protein"/>
    <property type="match status" value="1"/>
</dbReference>
<dbReference type="InterPro" id="IPR035513">
    <property type="entry name" value="Invertase/methylesterase_inhib"/>
</dbReference>
<dbReference type="GO" id="GO:0004857">
    <property type="term" value="F:enzyme inhibitor activity"/>
    <property type="evidence" value="ECO:0007669"/>
    <property type="project" value="InterPro"/>
</dbReference>